<organism evidence="2 3">
    <name type="scientific">Trifolium medium</name>
    <dbReference type="NCBI Taxonomy" id="97028"/>
    <lineage>
        <taxon>Eukaryota</taxon>
        <taxon>Viridiplantae</taxon>
        <taxon>Streptophyta</taxon>
        <taxon>Embryophyta</taxon>
        <taxon>Tracheophyta</taxon>
        <taxon>Spermatophyta</taxon>
        <taxon>Magnoliopsida</taxon>
        <taxon>eudicotyledons</taxon>
        <taxon>Gunneridae</taxon>
        <taxon>Pentapetalae</taxon>
        <taxon>rosids</taxon>
        <taxon>fabids</taxon>
        <taxon>Fabales</taxon>
        <taxon>Fabaceae</taxon>
        <taxon>Papilionoideae</taxon>
        <taxon>50 kb inversion clade</taxon>
        <taxon>NPAAA clade</taxon>
        <taxon>Hologalegina</taxon>
        <taxon>IRL clade</taxon>
        <taxon>Trifolieae</taxon>
        <taxon>Trifolium</taxon>
    </lineage>
</organism>
<name>A0A392NNG3_9FABA</name>
<keyword evidence="2" id="KW-0808">Transferase</keyword>
<evidence type="ECO:0000313" key="3">
    <source>
        <dbReference type="Proteomes" id="UP000265520"/>
    </source>
</evidence>
<dbReference type="GO" id="GO:0016740">
    <property type="term" value="F:transferase activity"/>
    <property type="evidence" value="ECO:0007669"/>
    <property type="project" value="UniProtKB-KW"/>
</dbReference>
<dbReference type="Proteomes" id="UP000265520">
    <property type="component" value="Unassembled WGS sequence"/>
</dbReference>
<dbReference type="Pfam" id="PF23861">
    <property type="entry name" value="Ribophorin_II_2nd"/>
    <property type="match status" value="1"/>
</dbReference>
<dbReference type="InterPro" id="IPR055375">
    <property type="entry name" value="Ribophorin_II_2nd"/>
</dbReference>
<feature type="domain" description="Ribophorin II second" evidence="1">
    <location>
        <begin position="1"/>
        <end position="35"/>
    </location>
</feature>
<sequence>VKVSTVLGSAAPPLTVKLVRAFSTGAKDSAIIDSKVSDVSLTSFEI</sequence>
<dbReference type="AlphaFoldDB" id="A0A392NNG3"/>
<accession>A0A392NNG3</accession>
<protein>
    <submittedName>
        <fullName evidence="2">Dolichyl-diphosphooligosaccharide-protein glycosyltransferase subunit 2-like</fullName>
    </submittedName>
</protein>
<keyword evidence="3" id="KW-1185">Reference proteome</keyword>
<proteinExistence type="predicted"/>
<comment type="caution">
    <text evidence="2">The sequence shown here is derived from an EMBL/GenBank/DDBJ whole genome shotgun (WGS) entry which is preliminary data.</text>
</comment>
<dbReference type="EMBL" id="LXQA010046119">
    <property type="protein sequence ID" value="MCI01428.1"/>
    <property type="molecule type" value="Genomic_DNA"/>
</dbReference>
<evidence type="ECO:0000259" key="1">
    <source>
        <dbReference type="Pfam" id="PF23861"/>
    </source>
</evidence>
<reference evidence="2 3" key="1">
    <citation type="journal article" date="2018" name="Front. Plant Sci.">
        <title>Red Clover (Trifolium pratense) and Zigzag Clover (T. medium) - A Picture of Genomic Similarities and Differences.</title>
        <authorList>
            <person name="Dluhosova J."/>
            <person name="Istvanek J."/>
            <person name="Nedelnik J."/>
            <person name="Repkova J."/>
        </authorList>
    </citation>
    <scope>NUCLEOTIDE SEQUENCE [LARGE SCALE GENOMIC DNA]</scope>
    <source>
        <strain evidence="3">cv. 10/8</strain>
        <tissue evidence="2">Leaf</tissue>
    </source>
</reference>
<evidence type="ECO:0000313" key="2">
    <source>
        <dbReference type="EMBL" id="MCI01428.1"/>
    </source>
</evidence>
<feature type="non-terminal residue" evidence="2">
    <location>
        <position position="1"/>
    </location>
</feature>
<gene>
    <name evidence="2" type="ORF">A2U01_0022453</name>
</gene>